<dbReference type="Pfam" id="PF13968">
    <property type="entry name" value="DUF4220"/>
    <property type="match status" value="2"/>
</dbReference>
<dbReference type="AlphaFoldDB" id="A0A2N9HM48"/>
<feature type="domain" description="DUF4220" evidence="2">
    <location>
        <begin position="207"/>
        <end position="273"/>
    </location>
</feature>
<keyword evidence="1" id="KW-0472">Membrane</keyword>
<dbReference type="InterPro" id="IPR007658">
    <property type="entry name" value="DUF594"/>
</dbReference>
<dbReference type="PANTHER" id="PTHR31325">
    <property type="entry name" value="OS01G0798800 PROTEIN-RELATED"/>
    <property type="match status" value="1"/>
</dbReference>
<organism evidence="3">
    <name type="scientific">Fagus sylvatica</name>
    <name type="common">Beechnut</name>
    <dbReference type="NCBI Taxonomy" id="28930"/>
    <lineage>
        <taxon>Eukaryota</taxon>
        <taxon>Viridiplantae</taxon>
        <taxon>Streptophyta</taxon>
        <taxon>Embryophyta</taxon>
        <taxon>Tracheophyta</taxon>
        <taxon>Spermatophyta</taxon>
        <taxon>Magnoliopsida</taxon>
        <taxon>eudicotyledons</taxon>
        <taxon>Gunneridae</taxon>
        <taxon>Pentapetalae</taxon>
        <taxon>rosids</taxon>
        <taxon>fabids</taxon>
        <taxon>Fagales</taxon>
        <taxon>Fagaceae</taxon>
        <taxon>Fagus</taxon>
    </lineage>
</organism>
<dbReference type="Pfam" id="PF04578">
    <property type="entry name" value="DUF594"/>
    <property type="match status" value="1"/>
</dbReference>
<accession>A0A2N9HM48</accession>
<evidence type="ECO:0000313" key="3">
    <source>
        <dbReference type="EMBL" id="SPD12790.1"/>
    </source>
</evidence>
<proteinExistence type="predicted"/>
<reference evidence="3" key="1">
    <citation type="submission" date="2018-02" db="EMBL/GenBank/DDBJ databases">
        <authorList>
            <person name="Cohen D.B."/>
            <person name="Kent A.D."/>
        </authorList>
    </citation>
    <scope>NUCLEOTIDE SEQUENCE</scope>
</reference>
<dbReference type="EMBL" id="OIVN01003668">
    <property type="protein sequence ID" value="SPD12790.1"/>
    <property type="molecule type" value="Genomic_DNA"/>
</dbReference>
<feature type="domain" description="DUF4220" evidence="2">
    <location>
        <begin position="29"/>
        <end position="204"/>
    </location>
</feature>
<name>A0A2N9HM48_FAGSY</name>
<evidence type="ECO:0000259" key="2">
    <source>
        <dbReference type="Pfam" id="PF13968"/>
    </source>
</evidence>
<feature type="transmembrane region" description="Helical" evidence="1">
    <location>
        <begin position="207"/>
        <end position="230"/>
    </location>
</feature>
<evidence type="ECO:0000256" key="1">
    <source>
        <dbReference type="SAM" id="Phobius"/>
    </source>
</evidence>
<dbReference type="InterPro" id="IPR025315">
    <property type="entry name" value="DUF4220"/>
</dbReference>
<sequence>MEYPGASICELCLANHPHFHWQPQKKQPDDNQDKQLMALLAPLLFLHIGNPDCLTAYSMEDNQLGPRQFLSLLFQLGTVVLILSRNWFKCELSYLYLPMFLAGFTRYGESLWALKSALSGNSGITISEIDEEENVPYLFRILPENIPGVELILKAYYRFNCLKPHLNNWLYKPLYESLSWMSLDRYSPEEVFKITDVELGFIKDGRIWYTFVLLIGAVILEVYQIILLPFSDWAIIEMIRHYNKPAMMRLLHILVPHSSKWKRWSNSLAQFNLSRTRVNLPKELKELIVQEMKEVDRERGSKPFTQRGEWALKRYGCPDHDFQWSVKRAFDKSIIIWHIATNICYHSDIHCSMTDSRIEMSKLLSNYMMSLLALRPHMLGITTASITFQHACTKLMALLKAGSPVIREEGEACSILRTEELPQESNLDRNGETLVTSKWYMLRDAQRLARNLMDKEDRWKIMSSVWMEMLSFAANNCPMDNHADQLRRGGGLITHIWLLLAHETDKFYTND</sequence>
<protein>
    <recommendedName>
        <fullName evidence="2">DUF4220 domain-containing protein</fullName>
    </recommendedName>
</protein>
<keyword evidence="1" id="KW-0812">Transmembrane</keyword>
<gene>
    <name evidence="3" type="ORF">FSB_LOCUS40672</name>
</gene>
<keyword evidence="1" id="KW-1133">Transmembrane helix</keyword>